<keyword evidence="3" id="KW-1185">Reference proteome</keyword>
<dbReference type="EMBL" id="NHYE01001087">
    <property type="protein sequence ID" value="PPQ98961.1"/>
    <property type="molecule type" value="Genomic_DNA"/>
</dbReference>
<organism evidence="2 3">
    <name type="scientific">Gymnopilus dilepis</name>
    <dbReference type="NCBI Taxonomy" id="231916"/>
    <lineage>
        <taxon>Eukaryota</taxon>
        <taxon>Fungi</taxon>
        <taxon>Dikarya</taxon>
        <taxon>Basidiomycota</taxon>
        <taxon>Agaricomycotina</taxon>
        <taxon>Agaricomycetes</taxon>
        <taxon>Agaricomycetidae</taxon>
        <taxon>Agaricales</taxon>
        <taxon>Agaricineae</taxon>
        <taxon>Hymenogastraceae</taxon>
        <taxon>Gymnopilus</taxon>
    </lineage>
</organism>
<feature type="compositionally biased region" description="Polar residues" evidence="1">
    <location>
        <begin position="34"/>
        <end position="50"/>
    </location>
</feature>
<accession>A0A409Y7Q6</accession>
<feature type="compositionally biased region" description="Low complexity" evidence="1">
    <location>
        <begin position="59"/>
        <end position="82"/>
    </location>
</feature>
<evidence type="ECO:0000313" key="3">
    <source>
        <dbReference type="Proteomes" id="UP000284706"/>
    </source>
</evidence>
<protein>
    <submittedName>
        <fullName evidence="2">Uncharacterized protein</fullName>
    </submittedName>
</protein>
<dbReference type="InParanoid" id="A0A409Y7Q6"/>
<sequence>MAHSPRRHHSDDTTPEGKSPLNHSQPPSNSPQSKASTDYSPHSRSRSLPQTPRRPHFFAATPTTSPTPGASTAPYAPPASSR</sequence>
<gene>
    <name evidence="2" type="ORF">CVT26_014425</name>
</gene>
<name>A0A409Y7Q6_9AGAR</name>
<proteinExistence type="predicted"/>
<comment type="caution">
    <text evidence="2">The sequence shown here is derived from an EMBL/GenBank/DDBJ whole genome shotgun (WGS) entry which is preliminary data.</text>
</comment>
<dbReference type="Proteomes" id="UP000284706">
    <property type="component" value="Unassembled WGS sequence"/>
</dbReference>
<feature type="region of interest" description="Disordered" evidence="1">
    <location>
        <begin position="1"/>
        <end position="82"/>
    </location>
</feature>
<evidence type="ECO:0000313" key="2">
    <source>
        <dbReference type="EMBL" id="PPQ98961.1"/>
    </source>
</evidence>
<evidence type="ECO:0000256" key="1">
    <source>
        <dbReference type="SAM" id="MobiDB-lite"/>
    </source>
</evidence>
<dbReference type="AlphaFoldDB" id="A0A409Y7Q6"/>
<reference evidence="2 3" key="1">
    <citation type="journal article" date="2018" name="Evol. Lett.">
        <title>Horizontal gene cluster transfer increased hallucinogenic mushroom diversity.</title>
        <authorList>
            <person name="Reynolds H.T."/>
            <person name="Vijayakumar V."/>
            <person name="Gluck-Thaler E."/>
            <person name="Korotkin H.B."/>
            <person name="Matheny P.B."/>
            <person name="Slot J.C."/>
        </authorList>
    </citation>
    <scope>NUCLEOTIDE SEQUENCE [LARGE SCALE GENOMIC DNA]</scope>
    <source>
        <strain evidence="2 3">SRW20</strain>
    </source>
</reference>
<feature type="compositionally biased region" description="Low complexity" evidence="1">
    <location>
        <begin position="19"/>
        <end position="33"/>
    </location>
</feature>